<keyword evidence="3" id="KW-0547">Nucleotide-binding</keyword>
<evidence type="ECO:0000256" key="3">
    <source>
        <dbReference type="ARBA" id="ARBA00022741"/>
    </source>
</evidence>
<accession>A0AAD9MEY0</accession>
<dbReference type="Gene3D" id="3.40.50.12780">
    <property type="entry name" value="N-terminal domain of ligase-like"/>
    <property type="match status" value="1"/>
</dbReference>
<gene>
    <name evidence="7" type="ORF">P8C59_006830</name>
</gene>
<evidence type="ECO:0000256" key="2">
    <source>
        <dbReference type="ARBA" id="ARBA00022598"/>
    </source>
</evidence>
<dbReference type="SUPFAM" id="SSF56801">
    <property type="entry name" value="Acetyl-CoA synthetase-like"/>
    <property type="match status" value="1"/>
</dbReference>
<dbReference type="InterPro" id="IPR042099">
    <property type="entry name" value="ANL_N_sf"/>
</dbReference>
<reference evidence="7" key="1">
    <citation type="journal article" date="2023" name="Mol. Plant Microbe Interact.">
        <title>Elucidating the Obligate Nature and Biological Capacity of an Invasive Fungal Corn Pathogen.</title>
        <authorList>
            <person name="MacCready J.S."/>
            <person name="Roggenkamp E.M."/>
            <person name="Gdanetz K."/>
            <person name="Chilvers M.I."/>
        </authorList>
    </citation>
    <scope>NUCLEOTIDE SEQUENCE</scope>
    <source>
        <strain evidence="7">PM02</strain>
    </source>
</reference>
<proteinExistence type="inferred from homology"/>
<evidence type="ECO:0000256" key="1">
    <source>
        <dbReference type="ARBA" id="ARBA00006432"/>
    </source>
</evidence>
<dbReference type="GO" id="GO:0005783">
    <property type="term" value="C:endoplasmic reticulum"/>
    <property type="evidence" value="ECO:0007669"/>
    <property type="project" value="TreeGrafter"/>
</dbReference>
<keyword evidence="8" id="KW-1185">Reference proteome</keyword>
<dbReference type="Pfam" id="PF00501">
    <property type="entry name" value="AMP-binding"/>
    <property type="match status" value="1"/>
</dbReference>
<organism evidence="7 8">
    <name type="scientific">Phyllachora maydis</name>
    <dbReference type="NCBI Taxonomy" id="1825666"/>
    <lineage>
        <taxon>Eukaryota</taxon>
        <taxon>Fungi</taxon>
        <taxon>Dikarya</taxon>
        <taxon>Ascomycota</taxon>
        <taxon>Pezizomycotina</taxon>
        <taxon>Sordariomycetes</taxon>
        <taxon>Sordariomycetidae</taxon>
        <taxon>Phyllachorales</taxon>
        <taxon>Phyllachoraceae</taxon>
        <taxon>Phyllachora</taxon>
    </lineage>
</organism>
<dbReference type="GO" id="GO:0005811">
    <property type="term" value="C:lipid droplet"/>
    <property type="evidence" value="ECO:0007669"/>
    <property type="project" value="TreeGrafter"/>
</dbReference>
<keyword evidence="4" id="KW-0067">ATP-binding</keyword>
<comment type="similarity">
    <text evidence="1">Belongs to the ATP-dependent AMP-binding enzyme family.</text>
</comment>
<feature type="domain" description="AMP-dependent synthetase/ligase" evidence="6">
    <location>
        <begin position="112"/>
        <end position="522"/>
    </location>
</feature>
<evidence type="ECO:0000313" key="7">
    <source>
        <dbReference type="EMBL" id="KAK2072480.1"/>
    </source>
</evidence>
<dbReference type="InterPro" id="IPR020845">
    <property type="entry name" value="AMP-binding_CS"/>
</dbReference>
<sequence length="700" mass="76567">MAGSHRDIKLEPRLAAKPPYTVELPDQKRVAGETPVRRIKAAIPDFVATPEDDVDVSTVYDLVRTSVAKFGNAKCMGSRKLLRTHQETKKVKKMVDGQEREVDKKWTFFELSPYEYISYVEYEDLTLQVGAGLRKLGLEKDDRIHIFAATSAHWLAMSHGAASQSMPIVTAYDTLGEEGLRVSMVATKAKLVFLDPHLLPTLTNVLKDAAEVKHVVWNNQNQVKQEHVHQLKSAYPHLTVQSFDELRKLGREHMVDPVPPQAEDLCCIMYTSGSTGTPKGVPLRHRNVVGAVAGVSAVVQPFIGPGDGLLTYLPLAHILEFVLENAALHWGATLGYGNPKTLSDTSVRNCSGDIKEFRPTVLVGVPAVWETVKKGIIAKVNAGSRLVRGLFWGALALKEQLMKYGLPGSALLDAIVFKKLKEATGGRLKLSLNGGGPIAKDTQKFISMAICPMVIGYGLTETTAMGTLQNPLEWTADSIGAMPASVECKLVDFADAGYYATNKPNPQGEIWLRGPTVMDGYYENAKETAEAMTDDGWFKTGDIGEFDRNGHLNIIDRKKNLVKTLNGEYIALEKLESIYRSAAVVANICVYADQSKTKPIAIIVPAEPALKKLAKSIGAQGETLEQLVHDRQVQKAVLKELQNAGRSGGLSGIEIIEGVVVTDEEWTPQNGLVTAAQKLNRRGILSQHKKEVDQAYSSAN</sequence>
<dbReference type="PANTHER" id="PTHR43272:SF83">
    <property type="entry name" value="ACYL-COA SYNTHETASE LONG-CHAIN, ISOFORM J"/>
    <property type="match status" value="1"/>
</dbReference>
<dbReference type="InterPro" id="IPR000873">
    <property type="entry name" value="AMP-dep_synth/lig_dom"/>
</dbReference>
<keyword evidence="2" id="KW-0436">Ligase</keyword>
<comment type="caution">
    <text evidence="7">The sequence shown here is derived from an EMBL/GenBank/DDBJ whole genome shotgun (WGS) entry which is preliminary data.</text>
</comment>
<dbReference type="PROSITE" id="PS00455">
    <property type="entry name" value="AMP_BINDING"/>
    <property type="match status" value="1"/>
</dbReference>
<dbReference type="PANTHER" id="PTHR43272">
    <property type="entry name" value="LONG-CHAIN-FATTY-ACID--COA LIGASE"/>
    <property type="match status" value="1"/>
</dbReference>
<dbReference type="GO" id="GO:0035336">
    <property type="term" value="P:long-chain fatty-acyl-CoA metabolic process"/>
    <property type="evidence" value="ECO:0007669"/>
    <property type="project" value="TreeGrafter"/>
</dbReference>
<evidence type="ECO:0000313" key="8">
    <source>
        <dbReference type="Proteomes" id="UP001217918"/>
    </source>
</evidence>
<dbReference type="GO" id="GO:0005524">
    <property type="term" value="F:ATP binding"/>
    <property type="evidence" value="ECO:0007669"/>
    <property type="project" value="UniProtKB-KW"/>
</dbReference>
<dbReference type="GO" id="GO:0005886">
    <property type="term" value="C:plasma membrane"/>
    <property type="evidence" value="ECO:0007669"/>
    <property type="project" value="TreeGrafter"/>
</dbReference>
<protein>
    <recommendedName>
        <fullName evidence="6">AMP-dependent synthetase/ligase domain-containing protein</fullName>
    </recommendedName>
</protein>
<evidence type="ECO:0000259" key="6">
    <source>
        <dbReference type="Pfam" id="PF00501"/>
    </source>
</evidence>
<dbReference type="AlphaFoldDB" id="A0AAD9MEY0"/>
<evidence type="ECO:0000256" key="5">
    <source>
        <dbReference type="ARBA" id="ARBA00036813"/>
    </source>
</evidence>
<comment type="catalytic activity">
    <reaction evidence="5">
        <text>a long-chain fatty acid + ATP + CoA = a long-chain fatty acyl-CoA + AMP + diphosphate</text>
        <dbReference type="Rhea" id="RHEA:15421"/>
        <dbReference type="ChEBI" id="CHEBI:30616"/>
        <dbReference type="ChEBI" id="CHEBI:33019"/>
        <dbReference type="ChEBI" id="CHEBI:57287"/>
        <dbReference type="ChEBI" id="CHEBI:57560"/>
        <dbReference type="ChEBI" id="CHEBI:83139"/>
        <dbReference type="ChEBI" id="CHEBI:456215"/>
        <dbReference type="EC" id="6.2.1.3"/>
    </reaction>
</comment>
<dbReference type="Proteomes" id="UP001217918">
    <property type="component" value="Unassembled WGS sequence"/>
</dbReference>
<dbReference type="EMBL" id="JAQQPM010000006">
    <property type="protein sequence ID" value="KAK2072480.1"/>
    <property type="molecule type" value="Genomic_DNA"/>
</dbReference>
<evidence type="ECO:0000256" key="4">
    <source>
        <dbReference type="ARBA" id="ARBA00022840"/>
    </source>
</evidence>
<dbReference type="GO" id="GO:0004467">
    <property type="term" value="F:long-chain fatty acid-CoA ligase activity"/>
    <property type="evidence" value="ECO:0007669"/>
    <property type="project" value="UniProtKB-EC"/>
</dbReference>
<name>A0AAD9MEY0_9PEZI</name>